<evidence type="ECO:0000256" key="8">
    <source>
        <dbReference type="ARBA" id="ARBA00023136"/>
    </source>
</evidence>
<feature type="transmembrane region" description="Helical" evidence="9">
    <location>
        <begin position="205"/>
        <end position="224"/>
    </location>
</feature>
<organism evidence="11 12">
    <name type="scientific">Mycobacteroides salmoniphilum</name>
    <dbReference type="NCBI Taxonomy" id="404941"/>
    <lineage>
        <taxon>Bacteria</taxon>
        <taxon>Bacillati</taxon>
        <taxon>Actinomycetota</taxon>
        <taxon>Actinomycetes</taxon>
        <taxon>Mycobacteriales</taxon>
        <taxon>Mycobacteriaceae</taxon>
        <taxon>Mycobacteroides</taxon>
    </lineage>
</organism>
<feature type="transmembrane region" description="Helical" evidence="9">
    <location>
        <begin position="175"/>
        <end position="193"/>
    </location>
</feature>
<feature type="domain" description="Imelysin-like" evidence="10">
    <location>
        <begin position="460"/>
        <end position="689"/>
    </location>
</feature>
<comment type="caution">
    <text evidence="11">The sequence shown here is derived from an EMBL/GenBank/DDBJ whole genome shotgun (WGS) entry which is preliminary data.</text>
</comment>
<reference evidence="11 12" key="1">
    <citation type="journal article" date="2019" name="Sci. Rep.">
        <title>Extended insight into the Mycobacterium chelonae-abscessus complex through whole genome sequencing of Mycobacterium salmoniphilum outbreak and Mycobacterium salmoniphilum-like strains.</title>
        <authorList>
            <person name="Behra P.R.K."/>
            <person name="Das S."/>
            <person name="Pettersson B.M.F."/>
            <person name="Shirreff L."/>
            <person name="DuCote T."/>
            <person name="Jacobsson K.G."/>
            <person name="Ennis D.G."/>
            <person name="Kirsebom L.A."/>
        </authorList>
    </citation>
    <scope>NUCLEOTIDE SEQUENCE [LARGE SCALE GENOMIC DNA]</scope>
    <source>
        <strain evidence="11 12">CCUG 60884</strain>
    </source>
</reference>
<feature type="transmembrane region" description="Helical" evidence="9">
    <location>
        <begin position="268"/>
        <end position="287"/>
    </location>
</feature>
<keyword evidence="7 9" id="KW-1133">Transmembrane helix</keyword>
<comment type="similarity">
    <text evidence="4">Belongs to the oxidase-dependent Fe transporter (OFeT) (TC 9.A.10.1) family.</text>
</comment>
<evidence type="ECO:0000256" key="6">
    <source>
        <dbReference type="ARBA" id="ARBA00022729"/>
    </source>
</evidence>
<proteinExistence type="inferred from homology"/>
<dbReference type="InterPro" id="IPR034981">
    <property type="entry name" value="Imelysin-like_EfeO/Algp7"/>
</dbReference>
<dbReference type="STRING" id="404941.GCA_002013645_02162"/>
<evidence type="ECO:0000256" key="1">
    <source>
        <dbReference type="ARBA" id="ARBA00004141"/>
    </source>
</evidence>
<evidence type="ECO:0000256" key="2">
    <source>
        <dbReference type="ARBA" id="ARBA00004196"/>
    </source>
</evidence>
<dbReference type="InterPro" id="IPR038352">
    <property type="entry name" value="Imelysin_sf"/>
</dbReference>
<feature type="transmembrane region" description="Helical" evidence="9">
    <location>
        <begin position="60"/>
        <end position="84"/>
    </location>
</feature>
<evidence type="ECO:0000256" key="4">
    <source>
        <dbReference type="ARBA" id="ARBA00008333"/>
    </source>
</evidence>
<dbReference type="GO" id="GO:0030313">
    <property type="term" value="C:cell envelope"/>
    <property type="evidence" value="ECO:0007669"/>
    <property type="project" value="UniProtKB-SubCell"/>
</dbReference>
<feature type="transmembrane region" description="Helical" evidence="9">
    <location>
        <begin position="96"/>
        <end position="115"/>
    </location>
</feature>
<dbReference type="Pfam" id="PF03239">
    <property type="entry name" value="FTR1"/>
    <property type="match status" value="1"/>
</dbReference>
<accession>A0A4R8SSM4</accession>
<evidence type="ECO:0000256" key="9">
    <source>
        <dbReference type="SAM" id="Phobius"/>
    </source>
</evidence>
<keyword evidence="6" id="KW-0732">Signal</keyword>
<protein>
    <submittedName>
        <fullName evidence="11">Ferrous iron permease EfeU</fullName>
    </submittedName>
</protein>
<dbReference type="AlphaFoldDB" id="A0A4R8SSM4"/>
<dbReference type="PANTHER" id="PTHR31632:SF2">
    <property type="entry name" value="PLASMA MEMBRANE IRON PERMEASE"/>
    <property type="match status" value="1"/>
</dbReference>
<dbReference type="CDD" id="cd14656">
    <property type="entry name" value="Imelysin-like_EfeO"/>
    <property type="match status" value="1"/>
</dbReference>
<evidence type="ECO:0000313" key="11">
    <source>
        <dbReference type="EMBL" id="TEA03339.1"/>
    </source>
</evidence>
<evidence type="ECO:0000256" key="7">
    <source>
        <dbReference type="ARBA" id="ARBA00022989"/>
    </source>
</evidence>
<dbReference type="NCBIfam" id="NF041756">
    <property type="entry name" value="EfeU"/>
    <property type="match status" value="1"/>
</dbReference>
<dbReference type="Proteomes" id="UP000294604">
    <property type="component" value="Unassembled WGS sequence"/>
</dbReference>
<dbReference type="Pfam" id="PF09375">
    <property type="entry name" value="Peptidase_M75"/>
    <property type="match status" value="1"/>
</dbReference>
<dbReference type="EMBL" id="PECL01000008">
    <property type="protein sequence ID" value="TEA03339.1"/>
    <property type="molecule type" value="Genomic_DNA"/>
</dbReference>
<dbReference type="PANTHER" id="PTHR31632">
    <property type="entry name" value="IRON TRANSPORTER FTH1"/>
    <property type="match status" value="1"/>
</dbReference>
<evidence type="ECO:0000313" key="12">
    <source>
        <dbReference type="Proteomes" id="UP000294604"/>
    </source>
</evidence>
<feature type="transmembrane region" description="Helical" evidence="9">
    <location>
        <begin position="135"/>
        <end position="155"/>
    </location>
</feature>
<comment type="subcellular location">
    <subcellularLocation>
        <location evidence="2">Cell envelope</location>
    </subcellularLocation>
    <subcellularLocation>
        <location evidence="1">Membrane</location>
        <topology evidence="1">Multi-pass membrane protein</topology>
    </subcellularLocation>
</comment>
<dbReference type="GO" id="GO:0015093">
    <property type="term" value="F:ferrous iron transmembrane transporter activity"/>
    <property type="evidence" value="ECO:0007669"/>
    <property type="project" value="TreeGrafter"/>
</dbReference>
<comment type="similarity">
    <text evidence="3">Belongs to the EfeM/EfeO family.</text>
</comment>
<sequence length="701" mass="73399">MVRTAFAQHLGTPYLIYVVLSDAVPNLLIGLREGLEAGLVVSILLAAVHRSPLAADGRRATAPVWLGVLGALSVSVSFAAVLTSTTSSLGAHGQDVLGGVLSILAVGLVTAMIFWMSRTAASLSGELSGKVEHALVLGAGALALTAFLAVAREGLETTLFFWTAAKAAGETTGPVIGGAIGLAIAVALCWLLYRRAVKLNLKVFFTRTAVVLIVIAAGILAYGIGDLQTAGWLPGRTWYAFDLSQRISADSWWATIVTGITQLTPRMTVLQVVAWAGYLILVIPPFLRVSRENHSPTGAPEPDGEPSAFARLIGQRPLAVAAAIVVVPVLAAAAVIGILPSANRDAGTQVTVTATGCAEDWKSAGTGVQTFSVVNKSGKTGEINLVDGNNGVVAEIETLGPSTSATITATLSDGTYTFACLMAGEPARYSAALQVSGNAVPDAPRPVVRVTEDDLKPPMEAYQRYADNLLAVLGTQAQRLRADLVSGRIDAARNDWVPAILTWNRIGAAYGSFKDYGDAIAGLPHGLPEGVNDPGFTGLRRLEYGLWHGQPASVLVPVADELVTTIDALRAHLAEVMTEPADQTKRPHEILEDTLRFQLMGFTNQGAGTEYPEAAAAVEATRAVLGQFSALITARDSKLLGESNSQLDILDAALKATQQGGHWRPLAQVPLAGRQAVDAALGQVLETLASVPLLIELPPSR</sequence>
<gene>
    <name evidence="11" type="primary">efeU_1</name>
    <name evidence="11" type="ORF">CCUG60884_02187</name>
</gene>
<keyword evidence="8 9" id="KW-0472">Membrane</keyword>
<evidence type="ECO:0000256" key="3">
    <source>
        <dbReference type="ARBA" id="ARBA00005989"/>
    </source>
</evidence>
<evidence type="ECO:0000256" key="5">
    <source>
        <dbReference type="ARBA" id="ARBA00022692"/>
    </source>
</evidence>
<name>A0A4R8SSM4_9MYCO</name>
<dbReference type="Gene3D" id="1.20.1420.20">
    <property type="entry name" value="M75 peptidase, HXXE motif"/>
    <property type="match status" value="1"/>
</dbReference>
<keyword evidence="5 9" id="KW-0812">Transmembrane</keyword>
<dbReference type="GO" id="GO:0033573">
    <property type="term" value="C:high-affinity iron permease complex"/>
    <property type="evidence" value="ECO:0007669"/>
    <property type="project" value="InterPro"/>
</dbReference>
<dbReference type="InterPro" id="IPR018976">
    <property type="entry name" value="Imelysin-like"/>
</dbReference>
<evidence type="ECO:0000259" key="10">
    <source>
        <dbReference type="Pfam" id="PF09375"/>
    </source>
</evidence>
<dbReference type="InterPro" id="IPR004923">
    <property type="entry name" value="FTR1/Fip1/EfeU"/>
</dbReference>
<feature type="transmembrane region" description="Helical" evidence="9">
    <location>
        <begin position="318"/>
        <end position="339"/>
    </location>
</feature>